<comment type="caution">
    <text evidence="2">The sequence shown here is derived from an EMBL/GenBank/DDBJ whole genome shotgun (WGS) entry which is preliminary data.</text>
</comment>
<organism evidence="2 3">
    <name type="scientific">Gryllus longicercus</name>
    <dbReference type="NCBI Taxonomy" id="2509291"/>
    <lineage>
        <taxon>Eukaryota</taxon>
        <taxon>Metazoa</taxon>
        <taxon>Ecdysozoa</taxon>
        <taxon>Arthropoda</taxon>
        <taxon>Hexapoda</taxon>
        <taxon>Insecta</taxon>
        <taxon>Pterygota</taxon>
        <taxon>Neoptera</taxon>
        <taxon>Polyneoptera</taxon>
        <taxon>Orthoptera</taxon>
        <taxon>Ensifera</taxon>
        <taxon>Gryllidea</taxon>
        <taxon>Grylloidea</taxon>
        <taxon>Gryllidae</taxon>
        <taxon>Gryllinae</taxon>
        <taxon>Gryllus</taxon>
    </lineage>
</organism>
<dbReference type="SUPFAM" id="SSF56112">
    <property type="entry name" value="Protein kinase-like (PK-like)"/>
    <property type="match status" value="1"/>
</dbReference>
<name>A0AAN9ZE97_9ORTH</name>
<dbReference type="PANTHER" id="PTHR11012">
    <property type="entry name" value="PROTEIN KINASE-LIKE DOMAIN-CONTAINING"/>
    <property type="match status" value="1"/>
</dbReference>
<dbReference type="InterPro" id="IPR011009">
    <property type="entry name" value="Kinase-like_dom_sf"/>
</dbReference>
<reference evidence="2 3" key="1">
    <citation type="submission" date="2024-03" db="EMBL/GenBank/DDBJ databases">
        <title>The genome assembly and annotation of the cricket Gryllus longicercus Weissman &amp; Gray.</title>
        <authorList>
            <person name="Szrajer S."/>
            <person name="Gray D."/>
            <person name="Ylla G."/>
        </authorList>
    </citation>
    <scope>NUCLEOTIDE SEQUENCE [LARGE SCALE GENOMIC DNA]</scope>
    <source>
        <strain evidence="2">DAG 2021-001</strain>
        <tissue evidence="2">Whole body minus gut</tissue>
    </source>
</reference>
<dbReference type="Proteomes" id="UP001378592">
    <property type="component" value="Unassembled WGS sequence"/>
</dbReference>
<dbReference type="AlphaFoldDB" id="A0AAN9ZE97"/>
<accession>A0AAN9ZE97</accession>
<evidence type="ECO:0000313" key="3">
    <source>
        <dbReference type="Proteomes" id="UP001378592"/>
    </source>
</evidence>
<keyword evidence="3" id="KW-1185">Reference proteome</keyword>
<evidence type="ECO:0000259" key="1">
    <source>
        <dbReference type="SMART" id="SM00587"/>
    </source>
</evidence>
<protein>
    <recommendedName>
        <fullName evidence="1">CHK kinase-like domain-containing protein</fullName>
    </recommendedName>
</protein>
<dbReference type="PANTHER" id="PTHR11012:SF48">
    <property type="entry name" value="CHK KINASE-LIKE DOMAIN-CONTAINING PROTEIN-RELATED"/>
    <property type="match status" value="1"/>
</dbReference>
<dbReference type="SMART" id="SM00587">
    <property type="entry name" value="CHK"/>
    <property type="match status" value="1"/>
</dbReference>
<evidence type="ECO:0000313" key="2">
    <source>
        <dbReference type="EMBL" id="KAK7871677.1"/>
    </source>
</evidence>
<dbReference type="Pfam" id="PF02958">
    <property type="entry name" value="EcKL"/>
    <property type="match status" value="1"/>
</dbReference>
<sequence>MAAPQVLTREDCEAVARRHFGREDVRVARWTESKLGGDKPAGFLGAHKLVTVHAAAGDGPEECVDVFLKTVPDNENQTKLIETTGAFRKEVFFYQHLVPAWEEFGIIPKASLAQRIASAEVPGEPSWGCRCYISRDKLVVLENIAKLGYTSESPRDVYDREHILFCMKMIAKFHAASLIYEEKLSEERKKPFRIGEEFPEMVQETFYLVKDGHPGEQTTEAGVVGLMECAKKLPACQDPSVLRVVEERLPGVLRRVYDSVKASARRRNVLCHSDLWQNNILFRRDARGRPLDVALVDFQLMRYAPPAHDIYDLLHLTTRRELRERHEREFLDVYYATLADTLRDFGLSAEHVLSREEFDASLDEQRLAGRLAAVFCLHFILSSEEMIRSVFSDSEEYERTVSEGKYRAKLICTQFDRDQEYRERLEECLMEVLEKDVL</sequence>
<dbReference type="InterPro" id="IPR015897">
    <property type="entry name" value="CHK_kinase-like"/>
</dbReference>
<proteinExistence type="predicted"/>
<dbReference type="InterPro" id="IPR004119">
    <property type="entry name" value="EcKL"/>
</dbReference>
<dbReference type="EMBL" id="JAZDUA010000035">
    <property type="protein sequence ID" value="KAK7871677.1"/>
    <property type="molecule type" value="Genomic_DNA"/>
</dbReference>
<dbReference type="Gene3D" id="3.90.1200.10">
    <property type="match status" value="1"/>
</dbReference>
<feature type="domain" description="CHK kinase-like" evidence="1">
    <location>
        <begin position="139"/>
        <end position="344"/>
    </location>
</feature>
<gene>
    <name evidence="2" type="ORF">R5R35_009043</name>
</gene>